<dbReference type="STRING" id="340021.TM5383_00688"/>
<evidence type="ECO:0000259" key="2">
    <source>
        <dbReference type="Pfam" id="PF00892"/>
    </source>
</evidence>
<name>A0A0P1H0H9_9RHOB</name>
<feature type="transmembrane region" description="Helical" evidence="1">
    <location>
        <begin position="12"/>
        <end position="33"/>
    </location>
</feature>
<evidence type="ECO:0000313" key="3">
    <source>
        <dbReference type="EMBL" id="CUH83497.1"/>
    </source>
</evidence>
<feature type="domain" description="EamA" evidence="2">
    <location>
        <begin position="14"/>
        <end position="147"/>
    </location>
</feature>
<dbReference type="InterPro" id="IPR000620">
    <property type="entry name" value="EamA_dom"/>
</dbReference>
<feature type="transmembrane region" description="Helical" evidence="1">
    <location>
        <begin position="216"/>
        <end position="236"/>
    </location>
</feature>
<accession>A0A0P1H0H9</accession>
<dbReference type="PANTHER" id="PTHR22911">
    <property type="entry name" value="ACYL-MALONYL CONDENSING ENZYME-RELATED"/>
    <property type="match status" value="1"/>
</dbReference>
<dbReference type="OrthoDB" id="9815809at2"/>
<feature type="transmembrane region" description="Helical" evidence="1">
    <location>
        <begin position="248"/>
        <end position="264"/>
    </location>
</feature>
<dbReference type="EMBL" id="CYSF01000005">
    <property type="protein sequence ID" value="CUH83497.1"/>
    <property type="molecule type" value="Genomic_DNA"/>
</dbReference>
<dbReference type="InterPro" id="IPR037185">
    <property type="entry name" value="EmrE-like"/>
</dbReference>
<sequence length="302" mass="32191">MITRLFLSLSDNTRGALLMMASMAAFTLNDALMKSLAGIVPLFQLLFLRGVMATGMTGVLAVRGGALRARVGAGDWALIAVRVGAEISAAYFFLNALFVAPIANVTAILQCLPLVVTLAAALLFRETIGWRRLSAILVGFVGVLLIIRPGTDGFDRSSLYVLAAVASITTRDLATRRLSSAVPSMLVTFVSAAGVMLFFGVLMTGQEWVTMNVASWSIIGMSAPVILAAYVSSIAVMRVGEISFVSPFRYTSLVWALILGWLVFGEWPDMVTLIGAVIVVGSGVFMLYREGQIARAARARVG</sequence>
<protein>
    <submittedName>
        <fullName evidence="3">Phosphonate utilization associated putative membrane protein</fullName>
    </submittedName>
</protein>
<feature type="transmembrane region" description="Helical" evidence="1">
    <location>
        <begin position="133"/>
        <end position="151"/>
    </location>
</feature>
<reference evidence="3 4" key="1">
    <citation type="submission" date="2015-09" db="EMBL/GenBank/DDBJ databases">
        <authorList>
            <consortium name="Swine Surveillance"/>
        </authorList>
    </citation>
    <scope>NUCLEOTIDE SEQUENCE [LARGE SCALE GENOMIC DNA]</scope>
    <source>
        <strain evidence="3 4">CECT 8383</strain>
    </source>
</reference>
<proteinExistence type="predicted"/>
<keyword evidence="1" id="KW-1133">Transmembrane helix</keyword>
<feature type="transmembrane region" description="Helical" evidence="1">
    <location>
        <begin position="100"/>
        <end position="124"/>
    </location>
</feature>
<keyword evidence="4" id="KW-1185">Reference proteome</keyword>
<evidence type="ECO:0000313" key="4">
    <source>
        <dbReference type="Proteomes" id="UP000051681"/>
    </source>
</evidence>
<feature type="transmembrane region" description="Helical" evidence="1">
    <location>
        <begin position="186"/>
        <end position="204"/>
    </location>
</feature>
<evidence type="ECO:0000256" key="1">
    <source>
        <dbReference type="SAM" id="Phobius"/>
    </source>
</evidence>
<feature type="transmembrane region" description="Helical" evidence="1">
    <location>
        <begin position="270"/>
        <end position="288"/>
    </location>
</feature>
<feature type="transmembrane region" description="Helical" evidence="1">
    <location>
        <begin position="39"/>
        <end position="62"/>
    </location>
</feature>
<dbReference type="AlphaFoldDB" id="A0A0P1H0H9"/>
<feature type="domain" description="EamA" evidence="2">
    <location>
        <begin position="159"/>
        <end position="286"/>
    </location>
</feature>
<dbReference type="SUPFAM" id="SSF103481">
    <property type="entry name" value="Multidrug resistance efflux transporter EmrE"/>
    <property type="match status" value="2"/>
</dbReference>
<gene>
    <name evidence="3" type="ORF">TM5383_00688</name>
</gene>
<organism evidence="3 4">
    <name type="scientific">Thalassovita mediterranea</name>
    <dbReference type="NCBI Taxonomy" id="340021"/>
    <lineage>
        <taxon>Bacteria</taxon>
        <taxon>Pseudomonadati</taxon>
        <taxon>Pseudomonadota</taxon>
        <taxon>Alphaproteobacteria</taxon>
        <taxon>Rhodobacterales</taxon>
        <taxon>Roseobacteraceae</taxon>
        <taxon>Thalassovita</taxon>
    </lineage>
</organism>
<dbReference type="PANTHER" id="PTHR22911:SF135">
    <property type="entry name" value="BLR4310 PROTEIN"/>
    <property type="match status" value="1"/>
</dbReference>
<dbReference type="GO" id="GO:0016020">
    <property type="term" value="C:membrane"/>
    <property type="evidence" value="ECO:0007669"/>
    <property type="project" value="InterPro"/>
</dbReference>
<feature type="transmembrane region" description="Helical" evidence="1">
    <location>
        <begin position="74"/>
        <end position="94"/>
    </location>
</feature>
<keyword evidence="1" id="KW-0472">Membrane</keyword>
<keyword evidence="1" id="KW-0812">Transmembrane</keyword>
<dbReference type="Pfam" id="PF00892">
    <property type="entry name" value="EamA"/>
    <property type="match status" value="2"/>
</dbReference>
<dbReference type="RefSeq" id="WP_058317648.1">
    <property type="nucleotide sequence ID" value="NZ_CYSF01000005.1"/>
</dbReference>
<dbReference type="Proteomes" id="UP000051681">
    <property type="component" value="Unassembled WGS sequence"/>
</dbReference>